<sequence>MVKGPMSSTERVDLTGSFHVRRGNASVLPSVLPCVGEKREKECDGYRKASMCMLKDRKRVGEIERQRRKGQVDDREREGEGKKTAGRRNVITYPYGFTRPYIGTLASLTRRRRHRRSRSRLTPGTDPGCERGLVFDDFGKQAIHVNVSKIAS</sequence>
<organism evidence="2 3">
    <name type="scientific">Vespula pensylvanica</name>
    <name type="common">Western yellow jacket</name>
    <name type="synonym">Wasp</name>
    <dbReference type="NCBI Taxonomy" id="30213"/>
    <lineage>
        <taxon>Eukaryota</taxon>
        <taxon>Metazoa</taxon>
        <taxon>Ecdysozoa</taxon>
        <taxon>Arthropoda</taxon>
        <taxon>Hexapoda</taxon>
        <taxon>Insecta</taxon>
        <taxon>Pterygota</taxon>
        <taxon>Neoptera</taxon>
        <taxon>Endopterygota</taxon>
        <taxon>Hymenoptera</taxon>
        <taxon>Apocrita</taxon>
        <taxon>Aculeata</taxon>
        <taxon>Vespoidea</taxon>
        <taxon>Vespidae</taxon>
        <taxon>Vespinae</taxon>
        <taxon>Vespula</taxon>
    </lineage>
</organism>
<reference evidence="2" key="1">
    <citation type="journal article" date="2020" name="G3 (Bethesda)">
        <title>High-Quality Assemblies for Three Invasive Social Wasps from the &lt;i&gt;Vespula&lt;/i&gt; Genus.</title>
        <authorList>
            <person name="Harrop T.W.R."/>
            <person name="Guhlin J."/>
            <person name="McLaughlin G.M."/>
            <person name="Permina E."/>
            <person name="Stockwell P."/>
            <person name="Gilligan J."/>
            <person name="Le Lec M.F."/>
            <person name="Gruber M.A.M."/>
            <person name="Quinn O."/>
            <person name="Lovegrove M."/>
            <person name="Duncan E.J."/>
            <person name="Remnant E.J."/>
            <person name="Van Eeckhoven J."/>
            <person name="Graham B."/>
            <person name="Knapp R.A."/>
            <person name="Langford K.W."/>
            <person name="Kronenberg Z."/>
            <person name="Press M.O."/>
            <person name="Eacker S.M."/>
            <person name="Wilson-Rankin E.E."/>
            <person name="Purcell J."/>
            <person name="Lester P.J."/>
            <person name="Dearden P.K."/>
        </authorList>
    </citation>
    <scope>NUCLEOTIDE SEQUENCE</scope>
    <source>
        <strain evidence="2">Volc-1</strain>
    </source>
</reference>
<proteinExistence type="predicted"/>
<dbReference type="EMBL" id="JACSDY010000006">
    <property type="protein sequence ID" value="KAF7425730.1"/>
    <property type="molecule type" value="Genomic_DNA"/>
</dbReference>
<dbReference type="AlphaFoldDB" id="A0A834P2P4"/>
<gene>
    <name evidence="2" type="ORF">H0235_008168</name>
</gene>
<feature type="compositionally biased region" description="Basic and acidic residues" evidence="1">
    <location>
        <begin position="63"/>
        <end position="83"/>
    </location>
</feature>
<evidence type="ECO:0000256" key="1">
    <source>
        <dbReference type="SAM" id="MobiDB-lite"/>
    </source>
</evidence>
<dbReference type="Proteomes" id="UP000600918">
    <property type="component" value="Unassembled WGS sequence"/>
</dbReference>
<evidence type="ECO:0000313" key="2">
    <source>
        <dbReference type="EMBL" id="KAF7425730.1"/>
    </source>
</evidence>
<protein>
    <submittedName>
        <fullName evidence="2">Uncharacterized protein</fullName>
    </submittedName>
</protein>
<feature type="region of interest" description="Disordered" evidence="1">
    <location>
        <begin position="63"/>
        <end position="87"/>
    </location>
</feature>
<evidence type="ECO:0000313" key="3">
    <source>
        <dbReference type="Proteomes" id="UP000600918"/>
    </source>
</evidence>
<name>A0A834P2P4_VESPE</name>
<comment type="caution">
    <text evidence="2">The sequence shown here is derived from an EMBL/GenBank/DDBJ whole genome shotgun (WGS) entry which is preliminary data.</text>
</comment>
<accession>A0A834P2P4</accession>
<keyword evidence="3" id="KW-1185">Reference proteome</keyword>